<evidence type="ECO:0000313" key="10">
    <source>
        <dbReference type="EMBL" id="KAK9718268.1"/>
    </source>
</evidence>
<dbReference type="SMART" id="SM00020">
    <property type="entry name" value="Tryp_SPc"/>
    <property type="match status" value="1"/>
</dbReference>
<dbReference type="PANTHER" id="PTHR24276">
    <property type="entry name" value="POLYSERASE-RELATED"/>
    <property type="match status" value="1"/>
</dbReference>
<reference evidence="10 11" key="1">
    <citation type="journal article" date="2024" name="BMC Genomics">
        <title>De novo assembly and annotation of Popillia japonica's genome with initial clues to its potential as an invasive pest.</title>
        <authorList>
            <person name="Cucini C."/>
            <person name="Boschi S."/>
            <person name="Funari R."/>
            <person name="Cardaioli E."/>
            <person name="Iannotti N."/>
            <person name="Marturano G."/>
            <person name="Paoli F."/>
            <person name="Bruttini M."/>
            <person name="Carapelli A."/>
            <person name="Frati F."/>
            <person name="Nardi F."/>
        </authorList>
    </citation>
    <scope>NUCLEOTIDE SEQUENCE [LARGE SCALE GENOMIC DNA]</scope>
    <source>
        <strain evidence="10">DMR45628</strain>
    </source>
</reference>
<dbReference type="PANTHER" id="PTHR24276:SF91">
    <property type="entry name" value="AT26814P-RELATED"/>
    <property type="match status" value="1"/>
</dbReference>
<sequence length="239" mass="26051">MGCMALSQLASDSDERIVGGIEADIEDFPYQVSLRYKGRHSCGGSIIGANLVVTAAHCTDGIQDPSVLSIRAGSISHNDGGEIYEVKDILQHPDYNSKNIDFDISVLKVKEDFIFNNTIKGIELSDKKIGPKHYAVASGWGTMREGGAVSDTLRQVYVPLMSDEDCRKFYGKSKITDRMICAGYIEGGHDSCQGDSGGPLVYNNKLIGIVSWGIGCARPNYPGVYTCVNEVNSYLKQFF</sequence>
<accession>A0AAW1KFZ6</accession>
<dbReference type="PROSITE" id="PS00134">
    <property type="entry name" value="TRYPSIN_HIS"/>
    <property type="match status" value="1"/>
</dbReference>
<comment type="similarity">
    <text evidence="1">Belongs to the peptidase S1 family.</text>
</comment>
<comment type="caution">
    <text evidence="10">The sequence shown here is derived from an EMBL/GenBank/DDBJ whole genome shotgun (WGS) entry which is preliminary data.</text>
</comment>
<dbReference type="PROSITE" id="PS00135">
    <property type="entry name" value="TRYPSIN_SER"/>
    <property type="match status" value="1"/>
</dbReference>
<gene>
    <name evidence="10" type="ORF">QE152_g23314</name>
</gene>
<evidence type="ECO:0000256" key="2">
    <source>
        <dbReference type="ARBA" id="ARBA00022670"/>
    </source>
</evidence>
<keyword evidence="11" id="KW-1185">Reference proteome</keyword>
<evidence type="ECO:0000256" key="1">
    <source>
        <dbReference type="ARBA" id="ARBA00007664"/>
    </source>
</evidence>
<dbReference type="EMBL" id="JASPKY010000230">
    <property type="protein sequence ID" value="KAK9718268.1"/>
    <property type="molecule type" value="Genomic_DNA"/>
</dbReference>
<proteinExistence type="inferred from homology"/>
<dbReference type="InterPro" id="IPR043504">
    <property type="entry name" value="Peptidase_S1_PA_chymotrypsin"/>
</dbReference>
<keyword evidence="7" id="KW-1015">Disulfide bond</keyword>
<dbReference type="AlphaFoldDB" id="A0AAW1KFZ6"/>
<name>A0AAW1KFZ6_POPJA</name>
<protein>
    <submittedName>
        <fullName evidence="10">Trypsin</fullName>
    </submittedName>
</protein>
<dbReference type="PRINTS" id="PR00722">
    <property type="entry name" value="CHYMOTRYPSIN"/>
</dbReference>
<dbReference type="InterPro" id="IPR050430">
    <property type="entry name" value="Peptidase_S1"/>
</dbReference>
<evidence type="ECO:0000256" key="5">
    <source>
        <dbReference type="ARBA" id="ARBA00022825"/>
    </source>
</evidence>
<dbReference type="InterPro" id="IPR001254">
    <property type="entry name" value="Trypsin_dom"/>
</dbReference>
<evidence type="ECO:0000256" key="3">
    <source>
        <dbReference type="ARBA" id="ARBA00022729"/>
    </source>
</evidence>
<evidence type="ECO:0000256" key="7">
    <source>
        <dbReference type="ARBA" id="ARBA00023157"/>
    </source>
</evidence>
<keyword evidence="3" id="KW-0732">Signal</keyword>
<dbReference type="InterPro" id="IPR033116">
    <property type="entry name" value="TRYPSIN_SER"/>
</dbReference>
<feature type="domain" description="Peptidase S1" evidence="9">
    <location>
        <begin position="17"/>
        <end position="239"/>
    </location>
</feature>
<organism evidence="10 11">
    <name type="scientific">Popillia japonica</name>
    <name type="common">Japanese beetle</name>
    <dbReference type="NCBI Taxonomy" id="7064"/>
    <lineage>
        <taxon>Eukaryota</taxon>
        <taxon>Metazoa</taxon>
        <taxon>Ecdysozoa</taxon>
        <taxon>Arthropoda</taxon>
        <taxon>Hexapoda</taxon>
        <taxon>Insecta</taxon>
        <taxon>Pterygota</taxon>
        <taxon>Neoptera</taxon>
        <taxon>Endopterygota</taxon>
        <taxon>Coleoptera</taxon>
        <taxon>Polyphaga</taxon>
        <taxon>Scarabaeiformia</taxon>
        <taxon>Scarabaeidae</taxon>
        <taxon>Rutelinae</taxon>
        <taxon>Popillia</taxon>
    </lineage>
</organism>
<evidence type="ECO:0000256" key="4">
    <source>
        <dbReference type="ARBA" id="ARBA00022801"/>
    </source>
</evidence>
<dbReference type="InterPro" id="IPR001314">
    <property type="entry name" value="Peptidase_S1A"/>
</dbReference>
<dbReference type="InterPro" id="IPR018114">
    <property type="entry name" value="TRYPSIN_HIS"/>
</dbReference>
<dbReference type="FunFam" id="2.40.10.10:FF:000077">
    <property type="entry name" value="Predicted protein"/>
    <property type="match status" value="1"/>
</dbReference>
<keyword evidence="6" id="KW-0865">Zymogen</keyword>
<keyword evidence="2 8" id="KW-0645">Protease</keyword>
<dbReference type="GO" id="GO:0006508">
    <property type="term" value="P:proteolysis"/>
    <property type="evidence" value="ECO:0007669"/>
    <property type="project" value="UniProtKB-KW"/>
</dbReference>
<dbReference type="Proteomes" id="UP001458880">
    <property type="component" value="Unassembled WGS sequence"/>
</dbReference>
<keyword evidence="5 8" id="KW-0720">Serine protease</keyword>
<evidence type="ECO:0000256" key="8">
    <source>
        <dbReference type="RuleBase" id="RU363034"/>
    </source>
</evidence>
<evidence type="ECO:0000259" key="9">
    <source>
        <dbReference type="PROSITE" id="PS50240"/>
    </source>
</evidence>
<dbReference type="CDD" id="cd00190">
    <property type="entry name" value="Tryp_SPc"/>
    <property type="match status" value="1"/>
</dbReference>
<evidence type="ECO:0000256" key="6">
    <source>
        <dbReference type="ARBA" id="ARBA00023145"/>
    </source>
</evidence>
<dbReference type="SUPFAM" id="SSF50494">
    <property type="entry name" value="Trypsin-like serine proteases"/>
    <property type="match status" value="1"/>
</dbReference>
<dbReference type="GO" id="GO:0004252">
    <property type="term" value="F:serine-type endopeptidase activity"/>
    <property type="evidence" value="ECO:0007669"/>
    <property type="project" value="InterPro"/>
</dbReference>
<dbReference type="Pfam" id="PF00089">
    <property type="entry name" value="Trypsin"/>
    <property type="match status" value="1"/>
</dbReference>
<evidence type="ECO:0000313" key="11">
    <source>
        <dbReference type="Proteomes" id="UP001458880"/>
    </source>
</evidence>
<dbReference type="PROSITE" id="PS50240">
    <property type="entry name" value="TRYPSIN_DOM"/>
    <property type="match status" value="1"/>
</dbReference>
<dbReference type="InterPro" id="IPR009003">
    <property type="entry name" value="Peptidase_S1_PA"/>
</dbReference>
<keyword evidence="4 8" id="KW-0378">Hydrolase</keyword>
<dbReference type="Gene3D" id="2.40.10.10">
    <property type="entry name" value="Trypsin-like serine proteases"/>
    <property type="match status" value="1"/>
</dbReference>